<dbReference type="SUPFAM" id="SSF56801">
    <property type="entry name" value="Acetyl-CoA synthetase-like"/>
    <property type="match status" value="1"/>
</dbReference>
<dbReference type="InterPro" id="IPR025110">
    <property type="entry name" value="AMP-bd_C"/>
</dbReference>
<dbReference type="AlphaFoldDB" id="A0A8J7QCM3"/>
<dbReference type="InterPro" id="IPR000873">
    <property type="entry name" value="AMP-dep_synth/lig_dom"/>
</dbReference>
<evidence type="ECO:0000259" key="2">
    <source>
        <dbReference type="Pfam" id="PF13193"/>
    </source>
</evidence>
<feature type="domain" description="AMP-binding enzyme C-terminal" evidence="2">
    <location>
        <begin position="297"/>
        <end position="370"/>
    </location>
</feature>
<feature type="domain" description="AMP-dependent synthetase/ligase" evidence="1">
    <location>
        <begin position="81"/>
        <end position="222"/>
    </location>
</feature>
<dbReference type="InterPro" id="IPR050237">
    <property type="entry name" value="ATP-dep_AMP-bd_enzyme"/>
</dbReference>
<accession>A0A8J7QCM3</accession>
<gene>
    <name evidence="3" type="primary">pcl</name>
    <name evidence="3" type="ORF">J3U88_24535</name>
</gene>
<protein>
    <submittedName>
        <fullName evidence="3">4-coumarate--CoA ligase</fullName>
        <ecNumber evidence="3">6.2.1.12</ecNumber>
    </submittedName>
</protein>
<name>A0A8J7QCM3_9BACT</name>
<evidence type="ECO:0000259" key="1">
    <source>
        <dbReference type="Pfam" id="PF00501"/>
    </source>
</evidence>
<dbReference type="Proteomes" id="UP000664417">
    <property type="component" value="Unassembled WGS sequence"/>
</dbReference>
<dbReference type="PANTHER" id="PTHR43767:SF1">
    <property type="entry name" value="NONRIBOSOMAL PEPTIDE SYNTHASE PES1 (EUROFUNG)-RELATED"/>
    <property type="match status" value="1"/>
</dbReference>
<dbReference type="Gene3D" id="3.40.50.12780">
    <property type="entry name" value="N-terminal domain of ligase-like"/>
    <property type="match status" value="1"/>
</dbReference>
<keyword evidence="3" id="KW-0436">Ligase</keyword>
<dbReference type="GO" id="GO:0009698">
    <property type="term" value="P:phenylpropanoid metabolic process"/>
    <property type="evidence" value="ECO:0007669"/>
    <property type="project" value="InterPro"/>
</dbReference>
<dbReference type="InterPro" id="IPR045851">
    <property type="entry name" value="AMP-bd_C_sf"/>
</dbReference>
<dbReference type="NCBIfam" id="TIGR02372">
    <property type="entry name" value="4_coum_CoA_lig"/>
    <property type="match status" value="1"/>
</dbReference>
<evidence type="ECO:0000313" key="4">
    <source>
        <dbReference type="Proteomes" id="UP000664417"/>
    </source>
</evidence>
<dbReference type="InterPro" id="IPR012743">
    <property type="entry name" value="4_coum_CoA_lig"/>
</dbReference>
<dbReference type="InterPro" id="IPR042099">
    <property type="entry name" value="ANL_N_sf"/>
</dbReference>
<dbReference type="EMBL" id="JAFREP010000026">
    <property type="protein sequence ID" value="MBO1321669.1"/>
    <property type="molecule type" value="Genomic_DNA"/>
</dbReference>
<dbReference type="Pfam" id="PF00501">
    <property type="entry name" value="AMP-binding"/>
    <property type="match status" value="1"/>
</dbReference>
<comment type="caution">
    <text evidence="3">The sequence shown here is derived from an EMBL/GenBank/DDBJ whole genome shotgun (WGS) entry which is preliminary data.</text>
</comment>
<evidence type="ECO:0000313" key="3">
    <source>
        <dbReference type="EMBL" id="MBO1321669.1"/>
    </source>
</evidence>
<reference evidence="3" key="1">
    <citation type="submission" date="2021-03" db="EMBL/GenBank/DDBJ databases">
        <authorList>
            <person name="Wang G."/>
        </authorList>
    </citation>
    <scope>NUCLEOTIDE SEQUENCE</scope>
    <source>
        <strain evidence="3">KCTC 12899</strain>
    </source>
</reference>
<dbReference type="EC" id="6.2.1.12" evidence="3"/>
<dbReference type="GO" id="GO:0016207">
    <property type="term" value="F:4-coumarate-CoA ligase activity"/>
    <property type="evidence" value="ECO:0007669"/>
    <property type="project" value="UniProtKB-EC"/>
</dbReference>
<dbReference type="Pfam" id="PF13193">
    <property type="entry name" value="AMP-binding_C"/>
    <property type="match status" value="1"/>
</dbReference>
<proteinExistence type="predicted"/>
<organism evidence="3 4">
    <name type="scientific">Acanthopleuribacter pedis</name>
    <dbReference type="NCBI Taxonomy" id="442870"/>
    <lineage>
        <taxon>Bacteria</taxon>
        <taxon>Pseudomonadati</taxon>
        <taxon>Acidobacteriota</taxon>
        <taxon>Holophagae</taxon>
        <taxon>Acanthopleuribacterales</taxon>
        <taxon>Acanthopleuribacteraceae</taxon>
        <taxon>Acanthopleuribacter</taxon>
    </lineage>
</organism>
<keyword evidence="4" id="KW-1185">Reference proteome</keyword>
<sequence>MDFSTFLDARGFPLPETTLGGDGYPLDSLSLMELAGHIARTFHLTELGVEDYLLRRRTLQGWVDLVHEGWREGLNKITFSTSGSTGRPQPVTHARETLLQETAHLATLFPRTQRVVAAVPAHHIYGFLFTVLLPQQMGVPLLEARALGARALYDALEDGDLIISHPFQWRYLGQLWPDLTSQVEGVTSTAPCPEATAALLRERGLTRLTEVYGSSESGGLGARDQHGTAYQLFPYWRPADDGDDPLLIRTLPDGTGIEVEASDLLEWETSERFHVVGRRDGAVQVGGHNVFPVAVARILLEHPEVANCAVRLMKPEEGTRLKAFIVPAEDRDLNGLPARLHAWCARELRAPQRPTHFRLGPALPRTAMGKAADWSID</sequence>
<dbReference type="RefSeq" id="WP_207861642.1">
    <property type="nucleotide sequence ID" value="NZ_JAFREP010000026.1"/>
</dbReference>
<dbReference type="Gene3D" id="3.30.300.30">
    <property type="match status" value="1"/>
</dbReference>
<dbReference type="PANTHER" id="PTHR43767">
    <property type="entry name" value="LONG-CHAIN-FATTY-ACID--COA LIGASE"/>
    <property type="match status" value="1"/>
</dbReference>